<feature type="non-terminal residue" evidence="2">
    <location>
        <position position="1"/>
    </location>
</feature>
<dbReference type="EMBL" id="CAVNYO010000436">
    <property type="protein sequence ID" value="CAK5279568.1"/>
    <property type="molecule type" value="Genomic_DNA"/>
</dbReference>
<name>A0AAD2HP73_9AGAR</name>
<feature type="region of interest" description="Disordered" evidence="1">
    <location>
        <begin position="24"/>
        <end position="99"/>
    </location>
</feature>
<evidence type="ECO:0000313" key="2">
    <source>
        <dbReference type="EMBL" id="CAK5279568.1"/>
    </source>
</evidence>
<comment type="caution">
    <text evidence="2">The sequence shown here is derived from an EMBL/GenBank/DDBJ whole genome shotgun (WGS) entry which is preliminary data.</text>
</comment>
<feature type="compositionally biased region" description="Low complexity" evidence="1">
    <location>
        <begin position="28"/>
        <end position="42"/>
    </location>
</feature>
<dbReference type="AlphaFoldDB" id="A0AAD2HP73"/>
<gene>
    <name evidence="2" type="ORF">MYCIT1_LOCUS29647</name>
</gene>
<evidence type="ECO:0000313" key="3">
    <source>
        <dbReference type="Proteomes" id="UP001295794"/>
    </source>
</evidence>
<sequence>STSSSFTPFHIITAVKPEMSYSREWDQGKGSWNSGSHWNGSSVHMREDDYAGDGKRRKTMGGYDSSQGYSDYGYDAAPFGERGAGGAPPKKRLQPSEPSPHVIFLGLDLDFTEADV</sequence>
<dbReference type="Proteomes" id="UP001295794">
    <property type="component" value="Unassembled WGS sequence"/>
</dbReference>
<reference evidence="2" key="1">
    <citation type="submission" date="2023-11" db="EMBL/GenBank/DDBJ databases">
        <authorList>
            <person name="De Vega J J."/>
            <person name="De Vega J J."/>
        </authorList>
    </citation>
    <scope>NUCLEOTIDE SEQUENCE</scope>
</reference>
<keyword evidence="3" id="KW-1185">Reference proteome</keyword>
<evidence type="ECO:0000256" key="1">
    <source>
        <dbReference type="SAM" id="MobiDB-lite"/>
    </source>
</evidence>
<feature type="compositionally biased region" description="Low complexity" evidence="1">
    <location>
        <begin position="61"/>
        <end position="75"/>
    </location>
</feature>
<proteinExistence type="predicted"/>
<organism evidence="2 3">
    <name type="scientific">Mycena citricolor</name>
    <dbReference type="NCBI Taxonomy" id="2018698"/>
    <lineage>
        <taxon>Eukaryota</taxon>
        <taxon>Fungi</taxon>
        <taxon>Dikarya</taxon>
        <taxon>Basidiomycota</taxon>
        <taxon>Agaricomycotina</taxon>
        <taxon>Agaricomycetes</taxon>
        <taxon>Agaricomycetidae</taxon>
        <taxon>Agaricales</taxon>
        <taxon>Marasmiineae</taxon>
        <taxon>Mycenaceae</taxon>
        <taxon>Mycena</taxon>
    </lineage>
</organism>
<accession>A0AAD2HP73</accession>
<feature type="compositionally biased region" description="Basic and acidic residues" evidence="1">
    <location>
        <begin position="44"/>
        <end position="54"/>
    </location>
</feature>
<protein>
    <submittedName>
        <fullName evidence="2">Uncharacterized protein</fullName>
    </submittedName>
</protein>